<feature type="domain" description="PNPLA" evidence="3">
    <location>
        <begin position="16"/>
        <end position="203"/>
    </location>
</feature>
<gene>
    <name evidence="4" type="ORF">Spa11_19200</name>
</gene>
<evidence type="ECO:0000313" key="4">
    <source>
        <dbReference type="EMBL" id="QDV73721.1"/>
    </source>
</evidence>
<feature type="short sequence motif" description="GXGXXG" evidence="2">
    <location>
        <begin position="20"/>
        <end position="25"/>
    </location>
</feature>
<dbReference type="CDD" id="cd07199">
    <property type="entry name" value="Pat17_PNPLA8_PNPLA9_like"/>
    <property type="match status" value="1"/>
</dbReference>
<dbReference type="PROSITE" id="PS51635">
    <property type="entry name" value="PNPLA"/>
    <property type="match status" value="1"/>
</dbReference>
<dbReference type="Proteomes" id="UP000316426">
    <property type="component" value="Chromosome"/>
</dbReference>
<feature type="active site" description="Proton acceptor" evidence="2">
    <location>
        <position position="190"/>
    </location>
</feature>
<dbReference type="InterPro" id="IPR002641">
    <property type="entry name" value="PNPLA_dom"/>
</dbReference>
<dbReference type="EMBL" id="CP036349">
    <property type="protein sequence ID" value="QDV73721.1"/>
    <property type="molecule type" value="Genomic_DNA"/>
</dbReference>
<keyword evidence="5" id="KW-1185">Reference proteome</keyword>
<keyword evidence="2" id="KW-0442">Lipid degradation</keyword>
<dbReference type="AlphaFoldDB" id="A0A518K7E5"/>
<dbReference type="Pfam" id="PF01734">
    <property type="entry name" value="Patatin"/>
    <property type="match status" value="1"/>
</dbReference>
<proteinExistence type="predicted"/>
<dbReference type="PANTHER" id="PTHR24138:SF10">
    <property type="entry name" value="PHOSPHOLIPASE A2"/>
    <property type="match status" value="1"/>
</dbReference>
<sequence>MPDEQVPPWEGDFRILSLDGGGIRGLFAAAVLAHLEQDLQIQITDHFDLITGTSTGGIIAIGLGLGMRPKALVDFYTGHGPAIFPSSGICLRRWLRFLYRTLWRHRYDSKPLESALRTAIGERLFGESTKRLVIPSYDLGHDQVRVFRTPHHSRLRRDWQFPAWKVAMATTAAPTYFPAWKGIEKTRLVDGGVWANNPTLVGLVEATSTLNVPWDAIRILSIGTCDDVTRHPDRLDSGGLIAWRTAGVNVAMRGQSVGTNNMVELLLGRDRVHRLDPRVPMGVFALDKCNTDEHLAIAARESLHFCPRFNEVFRPHIAKPYYPSYPVPDYSI</sequence>
<dbReference type="PANTHER" id="PTHR24138">
    <property type="entry name" value="INTRACELLLAR PHOSPHOLIPASE A FAMILY"/>
    <property type="match status" value="1"/>
</dbReference>
<keyword evidence="1 2" id="KW-0443">Lipid metabolism</keyword>
<dbReference type="GO" id="GO:0016787">
    <property type="term" value="F:hydrolase activity"/>
    <property type="evidence" value="ECO:0007669"/>
    <property type="project" value="UniProtKB-UniRule"/>
</dbReference>
<evidence type="ECO:0000313" key="5">
    <source>
        <dbReference type="Proteomes" id="UP000316426"/>
    </source>
</evidence>
<dbReference type="InterPro" id="IPR016035">
    <property type="entry name" value="Acyl_Trfase/lysoPLipase"/>
</dbReference>
<dbReference type="InterPro" id="IPR047156">
    <property type="entry name" value="Teg/CotR/CapV-like"/>
</dbReference>
<protein>
    <submittedName>
        <fullName evidence="4">Patatin-like phospholipase</fullName>
    </submittedName>
</protein>
<keyword evidence="2" id="KW-0378">Hydrolase</keyword>
<accession>A0A518K7E5</accession>
<evidence type="ECO:0000256" key="1">
    <source>
        <dbReference type="ARBA" id="ARBA00023098"/>
    </source>
</evidence>
<dbReference type="Gene3D" id="3.40.1090.10">
    <property type="entry name" value="Cytosolic phospholipase A2 catalytic domain"/>
    <property type="match status" value="1"/>
</dbReference>
<dbReference type="RefSeq" id="WP_145111217.1">
    <property type="nucleotide sequence ID" value="NZ_CP036349.1"/>
</dbReference>
<dbReference type="SUPFAM" id="SSF52151">
    <property type="entry name" value="FabD/lysophospholipase-like"/>
    <property type="match status" value="1"/>
</dbReference>
<feature type="short sequence motif" description="DGA/G" evidence="2">
    <location>
        <begin position="190"/>
        <end position="192"/>
    </location>
</feature>
<dbReference type="KEGG" id="bmei:Spa11_19200"/>
<reference evidence="4 5" key="1">
    <citation type="submission" date="2019-02" db="EMBL/GenBank/DDBJ databases">
        <title>Deep-cultivation of Planctomycetes and their phenomic and genomic characterization uncovers novel biology.</title>
        <authorList>
            <person name="Wiegand S."/>
            <person name="Jogler M."/>
            <person name="Boedeker C."/>
            <person name="Pinto D."/>
            <person name="Vollmers J."/>
            <person name="Rivas-Marin E."/>
            <person name="Kohn T."/>
            <person name="Peeters S.H."/>
            <person name="Heuer A."/>
            <person name="Rast P."/>
            <person name="Oberbeckmann S."/>
            <person name="Bunk B."/>
            <person name="Jeske O."/>
            <person name="Meyerdierks A."/>
            <person name="Storesund J.E."/>
            <person name="Kallscheuer N."/>
            <person name="Luecker S."/>
            <person name="Lage O.M."/>
            <person name="Pohl T."/>
            <person name="Merkel B.J."/>
            <person name="Hornburger P."/>
            <person name="Mueller R.-W."/>
            <person name="Bruemmer F."/>
            <person name="Labrenz M."/>
            <person name="Spormann A.M."/>
            <person name="Op den Camp H."/>
            <person name="Overmann J."/>
            <person name="Amann R."/>
            <person name="Jetten M.S.M."/>
            <person name="Mascher T."/>
            <person name="Medema M.H."/>
            <person name="Devos D.P."/>
            <person name="Kaster A.-K."/>
            <person name="Ovreas L."/>
            <person name="Rohde M."/>
            <person name="Galperin M.Y."/>
            <person name="Jogler C."/>
        </authorList>
    </citation>
    <scope>NUCLEOTIDE SEQUENCE [LARGE SCALE GENOMIC DNA]</scope>
    <source>
        <strain evidence="4 5">Spa11</strain>
    </source>
</reference>
<name>A0A518K7E5_9BACT</name>
<evidence type="ECO:0000256" key="2">
    <source>
        <dbReference type="PROSITE-ProRule" id="PRU01161"/>
    </source>
</evidence>
<dbReference type="NCBIfam" id="NF041079">
    <property type="entry name" value="CBASS_lipase"/>
    <property type="match status" value="1"/>
</dbReference>
<dbReference type="GO" id="GO:0016042">
    <property type="term" value="P:lipid catabolic process"/>
    <property type="evidence" value="ECO:0007669"/>
    <property type="project" value="UniProtKB-UniRule"/>
</dbReference>
<organism evidence="4 5">
    <name type="scientific">Botrimarina mediterranea</name>
    <dbReference type="NCBI Taxonomy" id="2528022"/>
    <lineage>
        <taxon>Bacteria</taxon>
        <taxon>Pseudomonadati</taxon>
        <taxon>Planctomycetota</taxon>
        <taxon>Planctomycetia</taxon>
        <taxon>Pirellulales</taxon>
        <taxon>Lacipirellulaceae</taxon>
        <taxon>Botrimarina</taxon>
    </lineage>
</organism>
<evidence type="ECO:0000259" key="3">
    <source>
        <dbReference type="PROSITE" id="PS51635"/>
    </source>
</evidence>
<feature type="short sequence motif" description="GXSXG" evidence="2">
    <location>
        <begin position="52"/>
        <end position="56"/>
    </location>
</feature>
<feature type="active site" description="Nucleophile" evidence="2">
    <location>
        <position position="54"/>
    </location>
</feature>